<evidence type="ECO:0000313" key="15">
    <source>
        <dbReference type="Proteomes" id="UP001156706"/>
    </source>
</evidence>
<protein>
    <recommendedName>
        <fullName evidence="4 10">2-dehydropantoate 2-reductase</fullName>
        <ecNumber evidence="3 10">1.1.1.169</ecNumber>
    </recommendedName>
    <alternativeName>
        <fullName evidence="8 10">Ketopantoate reductase</fullName>
    </alternativeName>
</protein>
<accession>A0ABQ5YHH0</accession>
<feature type="transmembrane region" description="Helical" evidence="11">
    <location>
        <begin position="6"/>
        <end position="27"/>
    </location>
</feature>
<comment type="similarity">
    <text evidence="2 10">Belongs to the ketopantoate reductase family.</text>
</comment>
<dbReference type="Gene3D" id="1.10.1040.10">
    <property type="entry name" value="N-(1-d-carboxylethyl)-l-norvaline Dehydrogenase, domain 2"/>
    <property type="match status" value="1"/>
</dbReference>
<evidence type="ECO:0000256" key="11">
    <source>
        <dbReference type="SAM" id="Phobius"/>
    </source>
</evidence>
<evidence type="ECO:0000256" key="2">
    <source>
        <dbReference type="ARBA" id="ARBA00007870"/>
    </source>
</evidence>
<keyword evidence="11" id="KW-0812">Transmembrane</keyword>
<evidence type="ECO:0000256" key="8">
    <source>
        <dbReference type="ARBA" id="ARBA00032024"/>
    </source>
</evidence>
<keyword evidence="5 10" id="KW-0566">Pantothenate biosynthesis</keyword>
<dbReference type="Gene3D" id="3.40.50.720">
    <property type="entry name" value="NAD(P)-binding Rossmann-like Domain"/>
    <property type="match status" value="1"/>
</dbReference>
<dbReference type="EC" id="1.1.1.169" evidence="3 10"/>
<dbReference type="EMBL" id="BSOG01000004">
    <property type="protein sequence ID" value="GLR14450.1"/>
    <property type="molecule type" value="Genomic_DNA"/>
</dbReference>
<evidence type="ECO:0000259" key="12">
    <source>
        <dbReference type="Pfam" id="PF02558"/>
    </source>
</evidence>
<dbReference type="Pfam" id="PF02558">
    <property type="entry name" value="ApbA"/>
    <property type="match status" value="1"/>
</dbReference>
<keyword evidence="15" id="KW-1185">Reference proteome</keyword>
<evidence type="ECO:0000256" key="7">
    <source>
        <dbReference type="ARBA" id="ARBA00023002"/>
    </source>
</evidence>
<dbReference type="NCBIfam" id="NF006083">
    <property type="entry name" value="PRK08229.1"/>
    <property type="match status" value="1"/>
</dbReference>
<dbReference type="InterPro" id="IPR013752">
    <property type="entry name" value="KPA_reductase"/>
</dbReference>
<evidence type="ECO:0000256" key="5">
    <source>
        <dbReference type="ARBA" id="ARBA00022655"/>
    </source>
</evidence>
<evidence type="ECO:0000259" key="13">
    <source>
        <dbReference type="Pfam" id="PF08546"/>
    </source>
</evidence>
<dbReference type="Proteomes" id="UP001156706">
    <property type="component" value="Unassembled WGS sequence"/>
</dbReference>
<feature type="domain" description="Ketopantoate reductase C-terminal" evidence="13">
    <location>
        <begin position="180"/>
        <end position="318"/>
    </location>
</feature>
<evidence type="ECO:0000256" key="10">
    <source>
        <dbReference type="RuleBase" id="RU362068"/>
    </source>
</evidence>
<dbReference type="SUPFAM" id="SSF48179">
    <property type="entry name" value="6-phosphogluconate dehydrogenase C-terminal domain-like"/>
    <property type="match status" value="1"/>
</dbReference>
<evidence type="ECO:0000256" key="3">
    <source>
        <dbReference type="ARBA" id="ARBA00013014"/>
    </source>
</evidence>
<dbReference type="RefSeq" id="WP_284197523.1">
    <property type="nucleotide sequence ID" value="NZ_BSOG01000004.1"/>
</dbReference>
<keyword evidence="7 10" id="KW-0560">Oxidoreductase</keyword>
<dbReference type="InterPro" id="IPR003710">
    <property type="entry name" value="ApbA"/>
</dbReference>
<comment type="catalytic activity">
    <reaction evidence="9 10">
        <text>(R)-pantoate + NADP(+) = 2-dehydropantoate + NADPH + H(+)</text>
        <dbReference type="Rhea" id="RHEA:16233"/>
        <dbReference type="ChEBI" id="CHEBI:11561"/>
        <dbReference type="ChEBI" id="CHEBI:15378"/>
        <dbReference type="ChEBI" id="CHEBI:15980"/>
        <dbReference type="ChEBI" id="CHEBI:57783"/>
        <dbReference type="ChEBI" id="CHEBI:58349"/>
        <dbReference type="EC" id="1.1.1.169"/>
    </reaction>
</comment>
<evidence type="ECO:0000256" key="9">
    <source>
        <dbReference type="ARBA" id="ARBA00048793"/>
    </source>
</evidence>
<dbReference type="InterPro" id="IPR008927">
    <property type="entry name" value="6-PGluconate_DH-like_C_sf"/>
</dbReference>
<comment type="caution">
    <text evidence="14">The sequence shown here is derived from an EMBL/GenBank/DDBJ whole genome shotgun (WGS) entry which is preliminary data.</text>
</comment>
<sequence length="334" mass="35340">MSLPVAPHIVIAGAGSVGCYVGACLALGGRKVTFLLRPAMAAQLQKYGLKVTDYQRRSRQLAAAALKLSSDPGVLAEADIVLVTVKSAASPAIAAEIARHSRPGAVVVSLQNGVGNAQLLAQALPDQQVLAGMVPFNVLQQGEGRFHRGSEGELAIAAVLPGMAELLSCEGLACRAHADMAALQWGKLLLNLNNALNALAGVPLLEQLQEHAWRCLLAGMMDEALHAMKQAGIRPAKVSRVPAWLIPHLLRLPTPLFRRVAASMLTIDPLARSSMWEDLQQRRITEVAYLQGAVVALATSHGKRAPWCERVMAAIQAAEQAGEGSPCLSPRALV</sequence>
<comment type="function">
    <text evidence="10">Catalyzes the NADPH-dependent reduction of ketopantoate into pantoic acid.</text>
</comment>
<keyword evidence="11" id="KW-0472">Membrane</keyword>
<dbReference type="InterPro" id="IPR036291">
    <property type="entry name" value="NAD(P)-bd_dom_sf"/>
</dbReference>
<comment type="pathway">
    <text evidence="1 10">Cofactor biosynthesis; (R)-pantothenate biosynthesis; (R)-pantoate from 3-methyl-2-oxobutanoate: step 2/2.</text>
</comment>
<name>A0ABQ5YHH0_9NEIS</name>
<feature type="domain" description="Ketopantoate reductase N-terminal" evidence="12">
    <location>
        <begin position="9"/>
        <end position="158"/>
    </location>
</feature>
<dbReference type="Pfam" id="PF08546">
    <property type="entry name" value="ApbA_C"/>
    <property type="match status" value="1"/>
</dbReference>
<evidence type="ECO:0000256" key="6">
    <source>
        <dbReference type="ARBA" id="ARBA00022857"/>
    </source>
</evidence>
<evidence type="ECO:0000256" key="4">
    <source>
        <dbReference type="ARBA" id="ARBA00019465"/>
    </source>
</evidence>
<proteinExistence type="inferred from homology"/>
<organism evidence="14 15">
    <name type="scientific">Chitinimonas prasina</name>
    <dbReference type="NCBI Taxonomy" id="1434937"/>
    <lineage>
        <taxon>Bacteria</taxon>
        <taxon>Pseudomonadati</taxon>
        <taxon>Pseudomonadota</taxon>
        <taxon>Betaproteobacteria</taxon>
        <taxon>Neisseriales</taxon>
        <taxon>Chitinibacteraceae</taxon>
        <taxon>Chitinimonas</taxon>
    </lineage>
</organism>
<dbReference type="InterPro" id="IPR013328">
    <property type="entry name" value="6PGD_dom2"/>
</dbReference>
<keyword evidence="11" id="KW-1133">Transmembrane helix</keyword>
<dbReference type="PANTHER" id="PTHR43765">
    <property type="entry name" value="2-DEHYDROPANTOATE 2-REDUCTASE-RELATED"/>
    <property type="match status" value="1"/>
</dbReference>
<dbReference type="InterPro" id="IPR050838">
    <property type="entry name" value="Ketopantoate_reductase"/>
</dbReference>
<dbReference type="InterPro" id="IPR013332">
    <property type="entry name" value="KPR_N"/>
</dbReference>
<keyword evidence="6 10" id="KW-0521">NADP</keyword>
<dbReference type="PANTHER" id="PTHR43765:SF2">
    <property type="entry name" value="2-DEHYDROPANTOATE 2-REDUCTASE"/>
    <property type="match status" value="1"/>
</dbReference>
<dbReference type="SUPFAM" id="SSF51735">
    <property type="entry name" value="NAD(P)-binding Rossmann-fold domains"/>
    <property type="match status" value="1"/>
</dbReference>
<evidence type="ECO:0000256" key="1">
    <source>
        <dbReference type="ARBA" id="ARBA00004994"/>
    </source>
</evidence>
<reference evidence="15" key="1">
    <citation type="journal article" date="2019" name="Int. J. Syst. Evol. Microbiol.">
        <title>The Global Catalogue of Microorganisms (GCM) 10K type strain sequencing project: providing services to taxonomists for standard genome sequencing and annotation.</title>
        <authorList>
            <consortium name="The Broad Institute Genomics Platform"/>
            <consortium name="The Broad Institute Genome Sequencing Center for Infectious Disease"/>
            <person name="Wu L."/>
            <person name="Ma J."/>
        </authorList>
    </citation>
    <scope>NUCLEOTIDE SEQUENCE [LARGE SCALE GENOMIC DNA]</scope>
    <source>
        <strain evidence="15">NBRC 110044</strain>
    </source>
</reference>
<gene>
    <name evidence="14" type="ORF">GCM10007907_32400</name>
</gene>
<dbReference type="NCBIfam" id="TIGR00745">
    <property type="entry name" value="apbA_panE"/>
    <property type="match status" value="1"/>
</dbReference>
<evidence type="ECO:0000313" key="14">
    <source>
        <dbReference type="EMBL" id="GLR14450.1"/>
    </source>
</evidence>